<dbReference type="AlphaFoldDB" id="A0A839QEU7"/>
<accession>A0A839QEU7</accession>
<keyword evidence="4" id="KW-1185">Reference proteome</keyword>
<dbReference type="PROSITE" id="PS51257">
    <property type="entry name" value="PROKAR_LIPOPROTEIN"/>
    <property type="match status" value="1"/>
</dbReference>
<dbReference type="EMBL" id="JACHVS010000001">
    <property type="protein sequence ID" value="MBB2994430.1"/>
    <property type="molecule type" value="Genomic_DNA"/>
</dbReference>
<feature type="domain" description="DUF306" evidence="2">
    <location>
        <begin position="39"/>
        <end position="111"/>
    </location>
</feature>
<dbReference type="InterPro" id="IPR005184">
    <property type="entry name" value="DUF306_Meta_HslJ"/>
</dbReference>
<keyword evidence="3" id="KW-0346">Stress response</keyword>
<gene>
    <name evidence="3" type="ORF">E9229_000621</name>
</gene>
<keyword evidence="1" id="KW-0732">Signal</keyword>
<evidence type="ECO:0000259" key="2">
    <source>
        <dbReference type="Pfam" id="PF03724"/>
    </source>
</evidence>
<dbReference type="InterPro" id="IPR038670">
    <property type="entry name" value="HslJ-like_sf"/>
</dbReference>
<feature type="signal peptide" evidence="1">
    <location>
        <begin position="1"/>
        <end position="26"/>
    </location>
</feature>
<dbReference type="Proteomes" id="UP000523000">
    <property type="component" value="Unassembled WGS sequence"/>
</dbReference>
<proteinExistence type="predicted"/>
<protein>
    <submittedName>
        <fullName evidence="3">Heat shock protein HslJ</fullName>
    </submittedName>
</protein>
<name>A0A839QEU7_9MICC</name>
<comment type="caution">
    <text evidence="3">The sequence shown here is derived from an EMBL/GenBank/DDBJ whole genome shotgun (WGS) entry which is preliminary data.</text>
</comment>
<dbReference type="RefSeq" id="WP_183509804.1">
    <property type="nucleotide sequence ID" value="NZ_BAABGK010000025.1"/>
</dbReference>
<evidence type="ECO:0000313" key="3">
    <source>
        <dbReference type="EMBL" id="MBB2994430.1"/>
    </source>
</evidence>
<feature type="chain" id="PRO_5032621221" evidence="1">
    <location>
        <begin position="27"/>
        <end position="120"/>
    </location>
</feature>
<organism evidence="3 4">
    <name type="scientific">Paeniglutamicibacter cryotolerans</name>
    <dbReference type="NCBI Taxonomy" id="670079"/>
    <lineage>
        <taxon>Bacteria</taxon>
        <taxon>Bacillati</taxon>
        <taxon>Actinomycetota</taxon>
        <taxon>Actinomycetes</taxon>
        <taxon>Micrococcales</taxon>
        <taxon>Micrococcaceae</taxon>
        <taxon>Paeniglutamicibacter</taxon>
    </lineage>
</organism>
<sequence length="120" mass="12267">MRRTQLLGAIAAALLLSSCAANGSTAATPIGTWGEQGQGQPQLVIEDGGQVSGTDGCNRLMGSWEDSGGVIAFGTLAGTRMMCEEVDVWLGDAASATVDNDRLVIEDASGAMIGTLQRGH</sequence>
<reference evidence="3 4" key="1">
    <citation type="submission" date="2020-08" db="EMBL/GenBank/DDBJ databases">
        <title>Sequencing the genomes of 1000 actinobacteria strains.</title>
        <authorList>
            <person name="Klenk H.-P."/>
        </authorList>
    </citation>
    <scope>NUCLEOTIDE SEQUENCE [LARGE SCALE GENOMIC DNA]</scope>
    <source>
        <strain evidence="3 4">DSM 22826</strain>
    </source>
</reference>
<dbReference type="Gene3D" id="2.40.128.270">
    <property type="match status" value="1"/>
</dbReference>
<evidence type="ECO:0000256" key="1">
    <source>
        <dbReference type="SAM" id="SignalP"/>
    </source>
</evidence>
<evidence type="ECO:0000313" key="4">
    <source>
        <dbReference type="Proteomes" id="UP000523000"/>
    </source>
</evidence>
<dbReference type="Pfam" id="PF03724">
    <property type="entry name" value="META"/>
    <property type="match status" value="1"/>
</dbReference>